<evidence type="ECO:0000256" key="4">
    <source>
        <dbReference type="ARBA" id="ARBA00022833"/>
    </source>
</evidence>
<dbReference type="GO" id="GO:0005634">
    <property type="term" value="C:nucleus"/>
    <property type="evidence" value="ECO:0007669"/>
    <property type="project" value="TreeGrafter"/>
</dbReference>
<feature type="compositionally biased region" description="Acidic residues" evidence="6">
    <location>
        <begin position="92"/>
        <end position="107"/>
    </location>
</feature>
<dbReference type="EMBL" id="JAHXZJ010000747">
    <property type="protein sequence ID" value="KAH0557425.1"/>
    <property type="molecule type" value="Genomic_DNA"/>
</dbReference>
<evidence type="ECO:0000259" key="7">
    <source>
        <dbReference type="PROSITE" id="PS50157"/>
    </source>
</evidence>
<evidence type="ECO:0000256" key="3">
    <source>
        <dbReference type="ARBA" id="ARBA00022771"/>
    </source>
</evidence>
<sequence>MAVFMLNVCKFNACGLTFKSLGHLIQHIEETHIDYDPLVVEQFEQQQPQCIPLSYALRFLTDSTREKEKTLTRTKSTIVATKCKNATPTGSEAEEGEDLTSDQEDSNDSWATSEEFSSDYILRYGSRVVGQTIINQNNNNTDKPFVCPVPGCKKRYKNVNGIKYHSKNGHRDNGKRKELYDNYFRVRKAFKCSCGKSYKTTYGLKNHAAIQHTCSASGLQIKLTNKSLIKTANEFDNLSSINAGNSSGDKISLKVSSLSSSTSSSSSKTKVSAIEDHGYIKSEFIECDDDLGILTPASTPPLSVQGAIKSEQQQFIVNGRNLHKYFASTPKGNTQRRQVKNEY</sequence>
<dbReference type="Pfam" id="PF17017">
    <property type="entry name" value="zf-C2H2_aberr"/>
    <property type="match status" value="1"/>
</dbReference>
<dbReference type="GO" id="GO:0008270">
    <property type="term" value="F:zinc ion binding"/>
    <property type="evidence" value="ECO:0007669"/>
    <property type="project" value="UniProtKB-KW"/>
</dbReference>
<dbReference type="AlphaFoldDB" id="A0AAV7IQX4"/>
<dbReference type="Proteomes" id="UP000826195">
    <property type="component" value="Unassembled WGS sequence"/>
</dbReference>
<evidence type="ECO:0000313" key="9">
    <source>
        <dbReference type="Proteomes" id="UP000826195"/>
    </source>
</evidence>
<dbReference type="InterPro" id="IPR013087">
    <property type="entry name" value="Znf_C2H2_type"/>
</dbReference>
<dbReference type="PANTHER" id="PTHR23057">
    <property type="entry name" value="JUXTAPOSED WITH ANOTHER ZINC FINGER PROTEIN 1"/>
    <property type="match status" value="1"/>
</dbReference>
<accession>A0AAV7IQX4</accession>
<dbReference type="Gene3D" id="3.30.160.60">
    <property type="entry name" value="Classic Zinc Finger"/>
    <property type="match status" value="2"/>
</dbReference>
<dbReference type="PANTHER" id="PTHR23057:SF0">
    <property type="entry name" value="JUXTAPOSED WITH ANOTHER ZINC FINGER PROTEIN 1"/>
    <property type="match status" value="1"/>
</dbReference>
<evidence type="ECO:0000256" key="5">
    <source>
        <dbReference type="PROSITE-ProRule" id="PRU00042"/>
    </source>
</evidence>
<dbReference type="PROSITE" id="PS50157">
    <property type="entry name" value="ZINC_FINGER_C2H2_2"/>
    <property type="match status" value="1"/>
</dbReference>
<comment type="caution">
    <text evidence="8">The sequence shown here is derived from an EMBL/GenBank/DDBJ whole genome shotgun (WGS) entry which is preliminary data.</text>
</comment>
<evidence type="ECO:0000256" key="6">
    <source>
        <dbReference type="SAM" id="MobiDB-lite"/>
    </source>
</evidence>
<dbReference type="InterPro" id="IPR051580">
    <property type="entry name" value="ZnF-Chromatin_assoc"/>
</dbReference>
<name>A0AAV7IQX4_COTGL</name>
<gene>
    <name evidence="8" type="ORF">KQX54_005821</name>
</gene>
<keyword evidence="4" id="KW-0862">Zinc</keyword>
<keyword evidence="9" id="KW-1185">Reference proteome</keyword>
<dbReference type="SMART" id="SM00355">
    <property type="entry name" value="ZnF_C2H2"/>
    <property type="match status" value="3"/>
</dbReference>
<keyword evidence="2" id="KW-0677">Repeat</keyword>
<reference evidence="8 9" key="1">
    <citation type="journal article" date="2021" name="J. Hered.">
        <title>A chromosome-level genome assembly of the parasitoid wasp, Cotesia glomerata (Hymenoptera: Braconidae).</title>
        <authorList>
            <person name="Pinto B.J."/>
            <person name="Weis J.J."/>
            <person name="Gamble T."/>
            <person name="Ode P.J."/>
            <person name="Paul R."/>
            <person name="Zaspel J.M."/>
        </authorList>
    </citation>
    <scope>NUCLEOTIDE SEQUENCE [LARGE SCALE GENOMIC DNA]</scope>
    <source>
        <strain evidence="8">CgM1</strain>
    </source>
</reference>
<dbReference type="InterPro" id="IPR031514">
    <property type="entry name" value="Zf-C2H2_aberr"/>
</dbReference>
<evidence type="ECO:0000256" key="1">
    <source>
        <dbReference type="ARBA" id="ARBA00022723"/>
    </source>
</evidence>
<proteinExistence type="predicted"/>
<evidence type="ECO:0000256" key="2">
    <source>
        <dbReference type="ARBA" id="ARBA00022737"/>
    </source>
</evidence>
<evidence type="ECO:0000313" key="8">
    <source>
        <dbReference type="EMBL" id="KAH0557425.1"/>
    </source>
</evidence>
<dbReference type="SUPFAM" id="SSF57667">
    <property type="entry name" value="beta-beta-alpha zinc fingers"/>
    <property type="match status" value="1"/>
</dbReference>
<protein>
    <recommendedName>
        <fullName evidence="7">C2H2-type domain-containing protein</fullName>
    </recommendedName>
</protein>
<dbReference type="PROSITE" id="PS00028">
    <property type="entry name" value="ZINC_FINGER_C2H2_1"/>
    <property type="match status" value="2"/>
</dbReference>
<dbReference type="InterPro" id="IPR036236">
    <property type="entry name" value="Znf_C2H2_sf"/>
</dbReference>
<feature type="region of interest" description="Disordered" evidence="6">
    <location>
        <begin position="82"/>
        <end position="113"/>
    </location>
</feature>
<feature type="domain" description="C2H2-type" evidence="7">
    <location>
        <begin position="7"/>
        <end position="37"/>
    </location>
</feature>
<keyword evidence="1" id="KW-0479">Metal-binding</keyword>
<organism evidence="8 9">
    <name type="scientific">Cotesia glomerata</name>
    <name type="common">Lepidopteran parasitic wasp</name>
    <name type="synonym">Apanteles glomeratus</name>
    <dbReference type="NCBI Taxonomy" id="32391"/>
    <lineage>
        <taxon>Eukaryota</taxon>
        <taxon>Metazoa</taxon>
        <taxon>Ecdysozoa</taxon>
        <taxon>Arthropoda</taxon>
        <taxon>Hexapoda</taxon>
        <taxon>Insecta</taxon>
        <taxon>Pterygota</taxon>
        <taxon>Neoptera</taxon>
        <taxon>Endopterygota</taxon>
        <taxon>Hymenoptera</taxon>
        <taxon>Apocrita</taxon>
        <taxon>Ichneumonoidea</taxon>
        <taxon>Braconidae</taxon>
        <taxon>Microgastrinae</taxon>
        <taxon>Cotesia</taxon>
    </lineage>
</organism>
<keyword evidence="3 5" id="KW-0863">Zinc-finger</keyword>